<proteinExistence type="inferred from homology"/>
<keyword evidence="3" id="KW-0238">DNA-binding</keyword>
<dbReference type="PANTHER" id="PTHR30346:SF0">
    <property type="entry name" value="HCA OPERON TRANSCRIPTIONAL ACTIVATOR HCAR"/>
    <property type="match status" value="1"/>
</dbReference>
<comment type="similarity">
    <text evidence="1">Belongs to the LysR transcriptional regulatory family.</text>
</comment>
<keyword evidence="7" id="KW-1185">Reference proteome</keyword>
<dbReference type="PANTHER" id="PTHR30346">
    <property type="entry name" value="TRANSCRIPTIONAL DUAL REGULATOR HCAR-RELATED"/>
    <property type="match status" value="1"/>
</dbReference>
<dbReference type="PROSITE" id="PS50931">
    <property type="entry name" value="HTH_LYSR"/>
    <property type="match status" value="1"/>
</dbReference>
<evidence type="ECO:0000256" key="4">
    <source>
        <dbReference type="ARBA" id="ARBA00023163"/>
    </source>
</evidence>
<dbReference type="EMBL" id="JBHLUD010000001">
    <property type="protein sequence ID" value="MFC0541148.1"/>
    <property type="molecule type" value="Genomic_DNA"/>
</dbReference>
<evidence type="ECO:0000259" key="5">
    <source>
        <dbReference type="PROSITE" id="PS50931"/>
    </source>
</evidence>
<organism evidence="6 7">
    <name type="scientific">Kutzneria chonburiensis</name>
    <dbReference type="NCBI Taxonomy" id="1483604"/>
    <lineage>
        <taxon>Bacteria</taxon>
        <taxon>Bacillati</taxon>
        <taxon>Actinomycetota</taxon>
        <taxon>Actinomycetes</taxon>
        <taxon>Pseudonocardiales</taxon>
        <taxon>Pseudonocardiaceae</taxon>
        <taxon>Kutzneria</taxon>
    </lineage>
</organism>
<evidence type="ECO:0000256" key="3">
    <source>
        <dbReference type="ARBA" id="ARBA00023125"/>
    </source>
</evidence>
<dbReference type="Pfam" id="PF00126">
    <property type="entry name" value="HTH_1"/>
    <property type="match status" value="1"/>
</dbReference>
<reference evidence="6 7" key="1">
    <citation type="submission" date="2024-09" db="EMBL/GenBank/DDBJ databases">
        <authorList>
            <person name="Sun Q."/>
            <person name="Mori K."/>
        </authorList>
    </citation>
    <scope>NUCLEOTIDE SEQUENCE [LARGE SCALE GENOMIC DNA]</scope>
    <source>
        <strain evidence="6 7">TBRC 1432</strain>
    </source>
</reference>
<sequence>MDLNAVRTFVVSTEEGQLQEAGVELGISQQAVSKRIAALEKELGVRLFTRTARGIQLTADGQAFLPHARALLDAADRAVASIRPGGRPLRVDVLGRRVVTGTLLHEFHRQHPEIELDVVVLAHGEEATAAVLAGTVDAAFRAQLTPPPAGVEMMRVHDEPLDFLVGPRHELAHNAELTLKDLVGHRIWIPGIAPGTEWGAYYGELAAEFGLSIDGDGPNFGSDTMLDLIADTPKLATLWGTGIRNAVRADLRSIPLNDPTPAYPHSLIWRADNRHPALAELRRHLADHWRSSRRENVWTAGSF</sequence>
<dbReference type="Proteomes" id="UP001589810">
    <property type="component" value="Unassembled WGS sequence"/>
</dbReference>
<evidence type="ECO:0000256" key="1">
    <source>
        <dbReference type="ARBA" id="ARBA00009437"/>
    </source>
</evidence>
<dbReference type="Gene3D" id="3.40.190.10">
    <property type="entry name" value="Periplasmic binding protein-like II"/>
    <property type="match status" value="2"/>
</dbReference>
<comment type="caution">
    <text evidence="6">The sequence shown here is derived from an EMBL/GenBank/DDBJ whole genome shotgun (WGS) entry which is preliminary data.</text>
</comment>
<keyword evidence="2" id="KW-0805">Transcription regulation</keyword>
<evidence type="ECO:0000313" key="7">
    <source>
        <dbReference type="Proteomes" id="UP001589810"/>
    </source>
</evidence>
<name>A0ABV6MLH5_9PSEU</name>
<dbReference type="InterPro" id="IPR036388">
    <property type="entry name" value="WH-like_DNA-bd_sf"/>
</dbReference>
<gene>
    <name evidence="6" type="ORF">ACFFH7_06620</name>
</gene>
<dbReference type="SUPFAM" id="SSF46785">
    <property type="entry name" value="Winged helix' DNA-binding domain"/>
    <property type="match status" value="1"/>
</dbReference>
<evidence type="ECO:0000256" key="2">
    <source>
        <dbReference type="ARBA" id="ARBA00023015"/>
    </source>
</evidence>
<protein>
    <submittedName>
        <fullName evidence="6">LysR family transcriptional regulator</fullName>
    </submittedName>
</protein>
<dbReference type="RefSeq" id="WP_273939983.1">
    <property type="nucleotide sequence ID" value="NZ_CP097263.1"/>
</dbReference>
<keyword evidence="4" id="KW-0804">Transcription</keyword>
<dbReference type="Pfam" id="PF03466">
    <property type="entry name" value="LysR_substrate"/>
    <property type="match status" value="1"/>
</dbReference>
<dbReference type="SUPFAM" id="SSF53850">
    <property type="entry name" value="Periplasmic binding protein-like II"/>
    <property type="match status" value="1"/>
</dbReference>
<feature type="domain" description="HTH lysR-type" evidence="5">
    <location>
        <begin position="1"/>
        <end position="58"/>
    </location>
</feature>
<dbReference type="InterPro" id="IPR005119">
    <property type="entry name" value="LysR_subst-bd"/>
</dbReference>
<dbReference type="Gene3D" id="1.10.10.10">
    <property type="entry name" value="Winged helix-like DNA-binding domain superfamily/Winged helix DNA-binding domain"/>
    <property type="match status" value="1"/>
</dbReference>
<dbReference type="InterPro" id="IPR000847">
    <property type="entry name" value="LysR_HTH_N"/>
</dbReference>
<accession>A0ABV6MLH5</accession>
<dbReference type="InterPro" id="IPR036390">
    <property type="entry name" value="WH_DNA-bd_sf"/>
</dbReference>
<evidence type="ECO:0000313" key="6">
    <source>
        <dbReference type="EMBL" id="MFC0541148.1"/>
    </source>
</evidence>
<dbReference type="PRINTS" id="PR00039">
    <property type="entry name" value="HTHLYSR"/>
</dbReference>